<protein>
    <submittedName>
        <fullName evidence="3">Lysophospholipase L1</fullName>
    </submittedName>
</protein>
<name>A0A1H0KBA2_9ACTN</name>
<keyword evidence="4" id="KW-1185">Reference proteome</keyword>
<feature type="domain" description="SGNH hydrolase-type esterase" evidence="2">
    <location>
        <begin position="458"/>
        <end position="652"/>
    </location>
</feature>
<sequence length="662" mass="68236">MHVKSSSRRPGTQPGAQPHARPHRTTPRPRNRAARALLTACLAGATLLGGTLGLAGTAHANTTNTVTTANPAGPAATPSTTATATADPATPARTSPRPHPLSTAFDNTAITDNAAPTAGDFDGVGNTLSAQDLAAAGWGPGAHITLDDTRFTWPDVAPGQPDNVISDGQTIALTGSGTALGFLVTGTHGATSGTGTITYTDGSRQSFTLGGQDWISGPTDTMAVALPHWNTPSGTVAAPPKLYAVSVPITAGRHLASVTLPQISDPAAPEAPALHVFAVGVRPSAPQWAGTWAAAADDSLVNGPWTNRTLRMVEHTSIGGSQIRIRLDNAFAPSPVTVAHATIAVRGQGSAAAATPRTLTFGGARQTTIPAGGQAVSDSVAFHVPADSDLLVSLFLPGPVHLASMHSLGMQDNYSSADQAGDRTQDVADFPVNNTFGFWTLLSGIDVRPAHRQGTVVAFGDSITDGYNSTYNGNDRWPNDLARRLLAQGGGKPVPGVIDEGISGNRVVTDRFTGVAGTGTAGISALARLDRDLLAQPNVRTVVLLEGINDIDGNTPADQVIAGLTQIAQRAHAAGIRVVAATLTPFEHCSDYTPARETQREAVNSFIRDNGGVFDSVVDFDKVTQDPADPLEFLPAYDSGDHLHPGPAGYQAMADAIDLATL</sequence>
<dbReference type="Pfam" id="PF13472">
    <property type="entry name" value="Lipase_GDSL_2"/>
    <property type="match status" value="1"/>
</dbReference>
<dbReference type="SUPFAM" id="SSF52266">
    <property type="entry name" value="SGNH hydrolase"/>
    <property type="match status" value="1"/>
</dbReference>
<evidence type="ECO:0000313" key="4">
    <source>
        <dbReference type="Proteomes" id="UP000199341"/>
    </source>
</evidence>
<proteinExistence type="predicted"/>
<dbReference type="STRING" id="310781.SAMN05216259_110184"/>
<reference evidence="3 4" key="1">
    <citation type="submission" date="2016-10" db="EMBL/GenBank/DDBJ databases">
        <authorList>
            <person name="de Groot N.N."/>
        </authorList>
    </citation>
    <scope>NUCLEOTIDE SEQUENCE [LARGE SCALE GENOMIC DNA]</scope>
    <source>
        <strain evidence="3 4">CGMCC 4.2022</strain>
    </source>
</reference>
<feature type="region of interest" description="Disordered" evidence="1">
    <location>
        <begin position="65"/>
        <end position="99"/>
    </location>
</feature>
<dbReference type="PANTHER" id="PTHR43784:SF2">
    <property type="entry name" value="GDSL-LIKE LIPASE_ACYLHYDROLASE, PUTATIVE (AFU_ORTHOLOGUE AFUA_2G00820)-RELATED"/>
    <property type="match status" value="1"/>
</dbReference>
<dbReference type="PANTHER" id="PTHR43784">
    <property type="entry name" value="GDSL-LIKE LIPASE/ACYLHYDROLASE, PUTATIVE (AFU_ORTHOLOGUE AFUA_2G00820)-RELATED"/>
    <property type="match status" value="1"/>
</dbReference>
<dbReference type="CDD" id="cd01830">
    <property type="entry name" value="XynE_like"/>
    <property type="match status" value="1"/>
</dbReference>
<dbReference type="InterPro" id="IPR053140">
    <property type="entry name" value="GDSL_Rv0518-like"/>
</dbReference>
<evidence type="ECO:0000259" key="2">
    <source>
        <dbReference type="Pfam" id="PF13472"/>
    </source>
</evidence>
<evidence type="ECO:0000256" key="1">
    <source>
        <dbReference type="SAM" id="MobiDB-lite"/>
    </source>
</evidence>
<dbReference type="InterPro" id="IPR036514">
    <property type="entry name" value="SGNH_hydro_sf"/>
</dbReference>
<feature type="compositionally biased region" description="Basic residues" evidence="1">
    <location>
        <begin position="20"/>
        <end position="31"/>
    </location>
</feature>
<dbReference type="EMBL" id="FNIE01000010">
    <property type="protein sequence ID" value="SDO53113.1"/>
    <property type="molecule type" value="Genomic_DNA"/>
</dbReference>
<feature type="compositionally biased region" description="Low complexity" evidence="1">
    <location>
        <begin position="65"/>
        <end position="95"/>
    </location>
</feature>
<organism evidence="3 4">
    <name type="scientific">Actinacidiphila guanduensis</name>
    <dbReference type="NCBI Taxonomy" id="310781"/>
    <lineage>
        <taxon>Bacteria</taxon>
        <taxon>Bacillati</taxon>
        <taxon>Actinomycetota</taxon>
        <taxon>Actinomycetes</taxon>
        <taxon>Kitasatosporales</taxon>
        <taxon>Streptomycetaceae</taxon>
        <taxon>Actinacidiphila</taxon>
    </lineage>
</organism>
<dbReference type="Proteomes" id="UP000199341">
    <property type="component" value="Unassembled WGS sequence"/>
</dbReference>
<dbReference type="InterPro" id="IPR013830">
    <property type="entry name" value="SGNH_hydro"/>
</dbReference>
<dbReference type="Gene3D" id="3.40.50.1110">
    <property type="entry name" value="SGNH hydrolase"/>
    <property type="match status" value="1"/>
</dbReference>
<feature type="region of interest" description="Disordered" evidence="1">
    <location>
        <begin position="1"/>
        <end position="31"/>
    </location>
</feature>
<evidence type="ECO:0000313" key="3">
    <source>
        <dbReference type="EMBL" id="SDO53113.1"/>
    </source>
</evidence>
<dbReference type="AlphaFoldDB" id="A0A1H0KBA2"/>
<gene>
    <name evidence="3" type="ORF">SAMN05216259_110184</name>
</gene>
<accession>A0A1H0KBA2</accession>